<dbReference type="InterPro" id="IPR050534">
    <property type="entry name" value="Coronavir_polyprotein_1ab"/>
</dbReference>
<dbReference type="PANTHER" id="PTHR43788:SF8">
    <property type="entry name" value="DNA-BINDING PROTEIN SMUBP-2"/>
    <property type="match status" value="1"/>
</dbReference>
<evidence type="ECO:0000256" key="3">
    <source>
        <dbReference type="ARBA" id="ARBA00022801"/>
    </source>
</evidence>
<dbReference type="eggNOG" id="COG0507">
    <property type="taxonomic scope" value="Bacteria"/>
</dbReference>
<dbReference type="Gene3D" id="3.40.50.300">
    <property type="entry name" value="P-loop containing nucleotide triphosphate hydrolases"/>
    <property type="match status" value="3"/>
</dbReference>
<feature type="domain" description="DNA2/NAM7 helicase helicase" evidence="8">
    <location>
        <begin position="176"/>
        <end position="357"/>
    </location>
</feature>
<feature type="domain" description="DUF2726" evidence="7">
    <location>
        <begin position="812"/>
        <end position="899"/>
    </location>
</feature>
<evidence type="ECO:0000259" key="9">
    <source>
        <dbReference type="Pfam" id="PF13087"/>
    </source>
</evidence>
<dbReference type="STRING" id="555088.DealDRAFT_0384"/>
<dbReference type="Pfam" id="PF10881">
    <property type="entry name" value="DUF2726"/>
    <property type="match status" value="1"/>
</dbReference>
<dbReference type="CDD" id="cd18808">
    <property type="entry name" value="SF1_C_Upf1"/>
    <property type="match status" value="1"/>
</dbReference>
<dbReference type="InterPro" id="IPR024402">
    <property type="entry name" value="DUF2726"/>
</dbReference>
<evidence type="ECO:0000313" key="11">
    <source>
        <dbReference type="Proteomes" id="UP000006443"/>
    </source>
</evidence>
<keyword evidence="6" id="KW-0175">Coiled coil</keyword>
<dbReference type="AlphaFoldDB" id="C0GD25"/>
<keyword evidence="4" id="KW-0347">Helicase</keyword>
<sequence>MNTDNNLILVKGEDKTEQISRCEYKNGKWQIQFGGGKTFSYSYSNVERFNNPAIHDPAETVVYHGDEPLSGVQKIMVFKYHIRICFATGYKKVYSKNELKLEQSCLKNADAHSCFVYLKQLSDKVGISNEEGKSLLSEQFKKLTWVSPSSVLAKYLNPTKLDKSEAELIPIFPFGFNLSQKEATDNALSQQISVIEGPPGTGKTQTILNIIANAVINEKTVAVVSNNNSATSNVLEKLTKYEVDLIAAYLGNKENKDRFLAEQTQTYPDMTAWEMSSDDYDQLRTTLQERGQELNAMLEANNKMAVFKQELSSLSVEKKYFDTYYKETNEDSKPYRSLYRHSSEKVMALWIDYQRIIAEDRGVTVKDKLKYLLRYGIVSFSFYNNTHDKIIAFFQKQYYEYRMTELEQQINKLSEQLQNYQFDKAMKKYSEDSMKLFKAKLATRYITFTRPKFTDKSLWQDFRTFNKEYPVILSTTHSLRSCASANYLFDYVIMDEASQVDIVTGALALSCAKNAVIVGDLKQLPNVVPEQEKEETTLIFNKFDLNNAYHYANNSILSSVVKLFGDVPKTLLKEHYRCHPKIIGFCNQKFYNNQLIALTDEADRDRPLVAYKTVKGNHARGKYNQRQIDVILEEILPNHVDKNKEQSVGIISPYRLQTEKLKAAGLENVEIDTVHKYQGREKDIIILTTVVNEVNEFVDNANLINVAVSRAVDKLILVVSDNEKNDNSNIGDLIRYIDYNNYEIIDSEIYSVFDLLYQNYSEKLLASMKHRKKVSQYESENLINAVIEKVLDLPEYQNLSHVMHQPLKMLIRNAEKLNDDECRFAMNVLTHTDFVIFNKLNKMPILVVEVDGYAYHANNPKQLERDKMKDIILEKYNIPILRLKTNESGEERRLRTKLSQILN</sequence>
<dbReference type="GO" id="GO:0043139">
    <property type="term" value="F:5'-3' DNA helicase activity"/>
    <property type="evidence" value="ECO:0007669"/>
    <property type="project" value="TreeGrafter"/>
</dbReference>
<dbReference type="RefSeq" id="WP_008514313.1">
    <property type="nucleotide sequence ID" value="NZ_ACJM01000001.1"/>
</dbReference>
<evidence type="ECO:0000313" key="10">
    <source>
        <dbReference type="EMBL" id="EEG79110.1"/>
    </source>
</evidence>
<dbReference type="Pfam" id="PF13087">
    <property type="entry name" value="AAA_12"/>
    <property type="match status" value="1"/>
</dbReference>
<evidence type="ECO:0000256" key="6">
    <source>
        <dbReference type="SAM" id="Coils"/>
    </source>
</evidence>
<accession>C0GD25</accession>
<keyword evidence="11" id="KW-1185">Reference proteome</keyword>
<evidence type="ECO:0000256" key="2">
    <source>
        <dbReference type="ARBA" id="ARBA00022741"/>
    </source>
</evidence>
<keyword evidence="5" id="KW-0067">ATP-binding</keyword>
<evidence type="ECO:0000256" key="1">
    <source>
        <dbReference type="ARBA" id="ARBA00007913"/>
    </source>
</evidence>
<dbReference type="EMBL" id="ACJM01000001">
    <property type="protein sequence ID" value="EEG79110.1"/>
    <property type="molecule type" value="Genomic_DNA"/>
</dbReference>
<evidence type="ECO:0000259" key="7">
    <source>
        <dbReference type="Pfam" id="PF10881"/>
    </source>
</evidence>
<comment type="caution">
    <text evidence="10">The sequence shown here is derived from an EMBL/GenBank/DDBJ whole genome shotgun (WGS) entry which is preliminary data.</text>
</comment>
<proteinExistence type="inferred from homology"/>
<comment type="similarity">
    <text evidence="1">Belongs to the DNA2/NAM7 helicase family.</text>
</comment>
<feature type="domain" description="DNA2/NAM7 helicase-like C-terminal" evidence="9">
    <location>
        <begin position="554"/>
        <end position="720"/>
    </location>
</feature>
<protein>
    <recommendedName>
        <fullName evidence="12">DNA helicase</fullName>
    </recommendedName>
</protein>
<dbReference type="SUPFAM" id="SSF52540">
    <property type="entry name" value="P-loop containing nucleoside triphosphate hydrolases"/>
    <property type="match status" value="1"/>
</dbReference>
<dbReference type="InterPro" id="IPR041677">
    <property type="entry name" value="DNA2/NAM7_AAA_11"/>
</dbReference>
<dbReference type="CDD" id="cd17934">
    <property type="entry name" value="DEXXQc_Upf1-like"/>
    <property type="match status" value="1"/>
</dbReference>
<dbReference type="GO" id="GO:0016787">
    <property type="term" value="F:hydrolase activity"/>
    <property type="evidence" value="ECO:0007669"/>
    <property type="project" value="UniProtKB-KW"/>
</dbReference>
<dbReference type="InterPro" id="IPR027417">
    <property type="entry name" value="P-loop_NTPase"/>
</dbReference>
<gene>
    <name evidence="10" type="ORF">DealDRAFT_0384</name>
</gene>
<keyword evidence="2" id="KW-0547">Nucleotide-binding</keyword>
<feature type="coiled-coil region" evidence="6">
    <location>
        <begin position="396"/>
        <end position="423"/>
    </location>
</feature>
<reference evidence="10 11" key="1">
    <citation type="submission" date="2009-02" db="EMBL/GenBank/DDBJ databases">
        <title>Sequencing of the draft genome and assembly of Dethiobacter alkaliphilus AHT 1.</title>
        <authorList>
            <consortium name="US DOE Joint Genome Institute (JGI-PGF)"/>
            <person name="Lucas S."/>
            <person name="Copeland A."/>
            <person name="Lapidus A."/>
            <person name="Glavina del Rio T."/>
            <person name="Dalin E."/>
            <person name="Tice H."/>
            <person name="Bruce D."/>
            <person name="Goodwin L."/>
            <person name="Pitluck S."/>
            <person name="Larimer F."/>
            <person name="Land M.L."/>
            <person name="Hauser L."/>
            <person name="Muyzer G."/>
        </authorList>
    </citation>
    <scope>NUCLEOTIDE SEQUENCE [LARGE SCALE GENOMIC DNA]</scope>
    <source>
        <strain evidence="10 11">AHT 1</strain>
    </source>
</reference>
<dbReference type="InterPro" id="IPR047187">
    <property type="entry name" value="SF1_C_Upf1"/>
</dbReference>
<dbReference type="Pfam" id="PF13086">
    <property type="entry name" value="AAA_11"/>
    <property type="match status" value="2"/>
</dbReference>
<dbReference type="Proteomes" id="UP000006443">
    <property type="component" value="Unassembled WGS sequence"/>
</dbReference>
<dbReference type="GO" id="GO:0005524">
    <property type="term" value="F:ATP binding"/>
    <property type="evidence" value="ECO:0007669"/>
    <property type="project" value="UniProtKB-KW"/>
</dbReference>
<evidence type="ECO:0000259" key="8">
    <source>
        <dbReference type="Pfam" id="PF13086"/>
    </source>
</evidence>
<dbReference type="PANTHER" id="PTHR43788">
    <property type="entry name" value="DNA2/NAM7 HELICASE FAMILY MEMBER"/>
    <property type="match status" value="1"/>
</dbReference>
<dbReference type="eggNOG" id="COG1112">
    <property type="taxonomic scope" value="Bacteria"/>
</dbReference>
<organism evidence="10 11">
    <name type="scientific">Dethiobacter alkaliphilus AHT 1</name>
    <dbReference type="NCBI Taxonomy" id="555088"/>
    <lineage>
        <taxon>Bacteria</taxon>
        <taxon>Bacillati</taxon>
        <taxon>Bacillota</taxon>
        <taxon>Dethiobacteria</taxon>
        <taxon>Dethiobacterales</taxon>
        <taxon>Dethiobacteraceae</taxon>
        <taxon>Dethiobacter</taxon>
    </lineage>
</organism>
<evidence type="ECO:0000256" key="5">
    <source>
        <dbReference type="ARBA" id="ARBA00022840"/>
    </source>
</evidence>
<dbReference type="Gene3D" id="3.40.960.10">
    <property type="entry name" value="VSR Endonuclease"/>
    <property type="match status" value="1"/>
</dbReference>
<evidence type="ECO:0008006" key="12">
    <source>
        <dbReference type="Google" id="ProtNLM"/>
    </source>
</evidence>
<keyword evidence="3" id="KW-0378">Hydrolase</keyword>
<dbReference type="InterPro" id="IPR041679">
    <property type="entry name" value="DNA2/NAM7-like_C"/>
</dbReference>
<feature type="domain" description="DNA2/NAM7 helicase helicase" evidence="8">
    <location>
        <begin position="404"/>
        <end position="528"/>
    </location>
</feature>
<dbReference type="OrthoDB" id="9757917at2"/>
<evidence type="ECO:0000256" key="4">
    <source>
        <dbReference type="ARBA" id="ARBA00022806"/>
    </source>
</evidence>
<name>C0GD25_DETAL</name>